<sequence>MRNQQLLKYIAGLALIGVTACSPSPPPFTLEAKPVGDESKIVIEHVPPQSQVYQPIHHAIQQSGEWDAIASDLNNKFSLPQTLTVYFQECGENASNGSAQNKIELCYEFLQQHVNILGADAQTAAAANSAAVDVALLTLFHELGHTFIQQYQLPITGSEENAADAFAALMLSDLKEEEAVLTSMELFDVDGAEQAALEQLSFWNAHGFNAQRYANIGCMIDSNLEESASGSNQQAPSLDQQQRCQKDFQDHRKNWDAMLSPYRRQTSGQG</sequence>
<gene>
    <name evidence="2" type="ORF">C1752_04324</name>
</gene>
<protein>
    <recommendedName>
        <fullName evidence="4">Metallopeptidase</fullName>
    </recommendedName>
</protein>
<proteinExistence type="predicted"/>
<evidence type="ECO:0000313" key="2">
    <source>
        <dbReference type="EMBL" id="PZD71925.1"/>
    </source>
</evidence>
<keyword evidence="3" id="KW-1185">Reference proteome</keyword>
<evidence type="ECO:0000313" key="3">
    <source>
        <dbReference type="Proteomes" id="UP000248857"/>
    </source>
</evidence>
<organism evidence="2 3">
    <name type="scientific">Acaryochloris thomasi RCC1774</name>
    <dbReference type="NCBI Taxonomy" id="1764569"/>
    <lineage>
        <taxon>Bacteria</taxon>
        <taxon>Bacillati</taxon>
        <taxon>Cyanobacteriota</taxon>
        <taxon>Cyanophyceae</taxon>
        <taxon>Acaryochloridales</taxon>
        <taxon>Acaryochloridaceae</taxon>
        <taxon>Acaryochloris</taxon>
        <taxon>Acaryochloris thomasi</taxon>
    </lineage>
</organism>
<dbReference type="AlphaFoldDB" id="A0A2W1JKC9"/>
<dbReference type="InterPro" id="IPR025644">
    <property type="entry name" value="DUF4344"/>
</dbReference>
<evidence type="ECO:0000256" key="1">
    <source>
        <dbReference type="SAM" id="MobiDB-lite"/>
    </source>
</evidence>
<feature type="region of interest" description="Disordered" evidence="1">
    <location>
        <begin position="227"/>
        <end position="250"/>
    </location>
</feature>
<evidence type="ECO:0008006" key="4">
    <source>
        <dbReference type="Google" id="ProtNLM"/>
    </source>
</evidence>
<feature type="compositionally biased region" description="Polar residues" evidence="1">
    <location>
        <begin position="227"/>
        <end position="243"/>
    </location>
</feature>
<name>A0A2W1JKC9_9CYAN</name>
<accession>A0A2W1JKC9</accession>
<dbReference type="PROSITE" id="PS51257">
    <property type="entry name" value="PROKAR_LIPOPROTEIN"/>
    <property type="match status" value="1"/>
</dbReference>
<dbReference type="Proteomes" id="UP000248857">
    <property type="component" value="Unassembled WGS sequence"/>
</dbReference>
<dbReference type="EMBL" id="PQWO01000013">
    <property type="protein sequence ID" value="PZD71925.1"/>
    <property type="molecule type" value="Genomic_DNA"/>
</dbReference>
<reference evidence="2 3" key="1">
    <citation type="journal article" date="2018" name="Sci. Rep.">
        <title>A novel species of the marine cyanobacterium Acaryochloris with a unique pigment content and lifestyle.</title>
        <authorList>
            <person name="Partensky F."/>
            <person name="Six C."/>
            <person name="Ratin M."/>
            <person name="Garczarek L."/>
            <person name="Vaulot D."/>
            <person name="Probert I."/>
            <person name="Calteau A."/>
            <person name="Gourvil P."/>
            <person name="Marie D."/>
            <person name="Grebert T."/>
            <person name="Bouchier C."/>
            <person name="Le Panse S."/>
            <person name="Gachenot M."/>
            <person name="Rodriguez F."/>
            <person name="Garrido J.L."/>
        </authorList>
    </citation>
    <scope>NUCLEOTIDE SEQUENCE [LARGE SCALE GENOMIC DNA]</scope>
    <source>
        <strain evidence="2 3">RCC1774</strain>
    </source>
</reference>
<dbReference type="OrthoDB" id="935695at2"/>
<comment type="caution">
    <text evidence="2">The sequence shown here is derived from an EMBL/GenBank/DDBJ whole genome shotgun (WGS) entry which is preliminary data.</text>
</comment>
<dbReference type="Pfam" id="PF14247">
    <property type="entry name" value="DUF4344"/>
    <property type="match status" value="1"/>
</dbReference>
<dbReference type="RefSeq" id="WP_110987562.1">
    <property type="nucleotide sequence ID" value="NZ_CAWNWM010000013.1"/>
</dbReference>